<reference evidence="2" key="1">
    <citation type="journal article" date="2019" name="Int. J. Syst. Evol. Microbiol.">
        <title>The Global Catalogue of Microorganisms (GCM) 10K type strain sequencing project: providing services to taxonomists for standard genome sequencing and annotation.</title>
        <authorList>
            <consortium name="The Broad Institute Genomics Platform"/>
            <consortium name="The Broad Institute Genome Sequencing Center for Infectious Disease"/>
            <person name="Wu L."/>
            <person name="Ma J."/>
        </authorList>
    </citation>
    <scope>NUCLEOTIDE SEQUENCE [LARGE SCALE GENOMIC DNA]</scope>
    <source>
        <strain evidence="2">JCM 4147</strain>
    </source>
</reference>
<gene>
    <name evidence="1" type="ORF">ACFP1B_22285</name>
</gene>
<evidence type="ECO:0000313" key="1">
    <source>
        <dbReference type="EMBL" id="MFC5916128.1"/>
    </source>
</evidence>
<proteinExistence type="predicted"/>
<comment type="caution">
    <text evidence="1">The sequence shown here is derived from an EMBL/GenBank/DDBJ whole genome shotgun (WGS) entry which is preliminary data.</text>
</comment>
<keyword evidence="2" id="KW-1185">Reference proteome</keyword>
<evidence type="ECO:0000313" key="2">
    <source>
        <dbReference type="Proteomes" id="UP001596200"/>
    </source>
</evidence>
<dbReference type="Proteomes" id="UP001596200">
    <property type="component" value="Unassembled WGS sequence"/>
</dbReference>
<dbReference type="EMBL" id="JBHSPU010000020">
    <property type="protein sequence ID" value="MFC5916128.1"/>
    <property type="molecule type" value="Genomic_DNA"/>
</dbReference>
<sequence length="50" mass="5158">MVITVPLAVLLGITLFALLKMRYLGPGSALAAVGAAQPITNITHSLLTLL</sequence>
<accession>A0ABW1GPC0</accession>
<name>A0ABW1GPC0_9ACTN</name>
<protein>
    <submittedName>
        <fullName evidence="1">Uncharacterized protein</fullName>
    </submittedName>
</protein>
<dbReference type="RefSeq" id="WP_344507266.1">
    <property type="nucleotide sequence ID" value="NZ_BAAATU010000001.1"/>
</dbReference>
<organism evidence="1 2">
    <name type="scientific">Streptomyces pulveraceus</name>
    <dbReference type="NCBI Taxonomy" id="68258"/>
    <lineage>
        <taxon>Bacteria</taxon>
        <taxon>Bacillati</taxon>
        <taxon>Actinomycetota</taxon>
        <taxon>Actinomycetes</taxon>
        <taxon>Kitasatosporales</taxon>
        <taxon>Streptomycetaceae</taxon>
        <taxon>Streptomyces</taxon>
    </lineage>
</organism>